<protein>
    <submittedName>
        <fullName evidence="9">FtsX-like permease family protein</fullName>
    </submittedName>
</protein>
<feature type="transmembrane region" description="Helical" evidence="6">
    <location>
        <begin position="289"/>
        <end position="311"/>
    </location>
</feature>
<feature type="domain" description="ABC3 transporter permease C-terminal" evidence="7">
    <location>
        <begin position="295"/>
        <end position="411"/>
    </location>
</feature>
<evidence type="ECO:0000256" key="1">
    <source>
        <dbReference type="ARBA" id="ARBA00004651"/>
    </source>
</evidence>
<dbReference type="Proteomes" id="UP000321479">
    <property type="component" value="Chromosome"/>
</dbReference>
<evidence type="ECO:0000313" key="9">
    <source>
        <dbReference type="EMBL" id="QEC65407.1"/>
    </source>
</evidence>
<feature type="transmembrane region" description="Helical" evidence="6">
    <location>
        <begin position="765"/>
        <end position="785"/>
    </location>
</feature>
<keyword evidence="4 6" id="KW-1133">Transmembrane helix</keyword>
<reference evidence="9 10" key="1">
    <citation type="journal article" date="2017" name="Curr. Microbiol.">
        <title>Mucilaginibacter ginsenosidivorans sp. nov., Isolated from Soil of Ginseng Field.</title>
        <authorList>
            <person name="Kim M.M."/>
            <person name="Siddiqi M.Z."/>
            <person name="Im W.T."/>
        </authorList>
    </citation>
    <scope>NUCLEOTIDE SEQUENCE [LARGE SCALE GENOMIC DNA]</scope>
    <source>
        <strain evidence="9 10">Gsoil 3017</strain>
    </source>
</reference>
<dbReference type="InterPro" id="IPR025857">
    <property type="entry name" value="MacB_PCD"/>
</dbReference>
<dbReference type="GO" id="GO:0022857">
    <property type="term" value="F:transmembrane transporter activity"/>
    <property type="evidence" value="ECO:0007669"/>
    <property type="project" value="TreeGrafter"/>
</dbReference>
<dbReference type="Pfam" id="PF12704">
    <property type="entry name" value="MacB_PCD"/>
    <property type="match status" value="2"/>
</dbReference>
<feature type="transmembrane region" description="Helical" evidence="6">
    <location>
        <begin position="383"/>
        <end position="406"/>
    </location>
</feature>
<dbReference type="PANTHER" id="PTHR30572">
    <property type="entry name" value="MEMBRANE COMPONENT OF TRANSPORTER-RELATED"/>
    <property type="match status" value="1"/>
</dbReference>
<keyword evidence="3 6" id="KW-0812">Transmembrane</keyword>
<dbReference type="OrthoDB" id="5933722at2"/>
<gene>
    <name evidence="9" type="ORF">FRZ54_23480</name>
</gene>
<keyword evidence="2" id="KW-1003">Cell membrane</keyword>
<evidence type="ECO:0000256" key="3">
    <source>
        <dbReference type="ARBA" id="ARBA00022692"/>
    </source>
</evidence>
<feature type="domain" description="MacB-like periplasmic core" evidence="8">
    <location>
        <begin position="439"/>
        <end position="643"/>
    </location>
</feature>
<evidence type="ECO:0000259" key="7">
    <source>
        <dbReference type="Pfam" id="PF02687"/>
    </source>
</evidence>
<proteinExistence type="predicted"/>
<dbReference type="Pfam" id="PF02687">
    <property type="entry name" value="FtsX"/>
    <property type="match status" value="2"/>
</dbReference>
<keyword evidence="10" id="KW-1185">Reference proteome</keyword>
<evidence type="ECO:0000256" key="4">
    <source>
        <dbReference type="ARBA" id="ARBA00022989"/>
    </source>
</evidence>
<feature type="transmembrane region" description="Helical" evidence="6">
    <location>
        <begin position="340"/>
        <end position="363"/>
    </location>
</feature>
<comment type="subcellular location">
    <subcellularLocation>
        <location evidence="1">Cell membrane</location>
        <topology evidence="1">Multi-pass membrane protein</topology>
    </subcellularLocation>
</comment>
<dbReference type="RefSeq" id="WP_147034232.1">
    <property type="nucleotide sequence ID" value="NZ_CP042436.1"/>
</dbReference>
<dbReference type="InterPro" id="IPR050250">
    <property type="entry name" value="Macrolide_Exporter_MacB"/>
</dbReference>
<dbReference type="KEGG" id="mgin:FRZ54_23480"/>
<feature type="domain" description="ABC3 transporter permease C-terminal" evidence="7">
    <location>
        <begin position="684"/>
        <end position="794"/>
    </location>
</feature>
<feature type="transmembrane region" description="Helical" evidence="6">
    <location>
        <begin position="681"/>
        <end position="705"/>
    </location>
</feature>
<dbReference type="InterPro" id="IPR003838">
    <property type="entry name" value="ABC3_permease_C"/>
</dbReference>
<sequence length="804" mass="90200">MIKNYLKVAWRNLIKNKASSAINIGGLAVGMAVVTLIGLWVWDELSFNKYHQNYDHIAQVRTRLIDMRTKETGINNSLQFPMVTELKTNYKENFKHVVTASWDVDNILSAGDKKLSRTGLYMDADAPEMLTLKMIHGSRLGLKDPYSIMLSESTAKAFFGDADPVNQVMKINNKLTVKVTGVYEDLPLNCQFKDLKFLSTTALWIIDNPWIKERAMTDWQNHFLKIYVEINPNTDFATVSHNIKDAELKNLGNLKEQAKQNPQVFLLPMSDWHLHNYKRGQADTGPLQMLWLVSIIGGFVLLLACINFMNLSTARSEKRAKEIGIRKAVGSVRRQLIGQFYCESFLIVLLSFMLSMFLVALSLPWFNDLSGKLVKTPYASPYFWLLSVVFICITSLVAGSYPALYLSSFNPVKVLKGTFRVGRFASIPRKVLVVTQFTVSVALIVSTIIIYRQVQVAKARPVGYTREGLIMIEKKSGDFDGKYDLLRSELKNTGVVSEMSESCGKVTEIASGNGGFTWRGKDPNLQDQFGTLPVTFEYGKTVGWQFVQGRDFSRKFLTDSSGMVINESAARYMGLTNPVGEDISWKFQDQPLKYYKIIGVVKDMVMESPYMPAIPTVFMIKGHIGTNQINVKINPNVSTTVALPKIAAVFRKVIPSAPFEYKFVDQEYAAKFAAEEKVGSLAAVFGGLAIFISCLGLFGLASFIAEQRVKEIGVRKVLGASVMNLWGMLSKDFVLLVIISQIIASPIAYYFMNNWLQHYQYRTNISWWIFALTGTGAIIITLATVSYQSIKAALANPVKSLRSE</sequence>
<dbReference type="PANTHER" id="PTHR30572:SF18">
    <property type="entry name" value="ABC-TYPE MACROLIDE FAMILY EXPORT SYSTEM PERMEASE COMPONENT 2"/>
    <property type="match status" value="1"/>
</dbReference>
<dbReference type="GO" id="GO:0005886">
    <property type="term" value="C:plasma membrane"/>
    <property type="evidence" value="ECO:0007669"/>
    <property type="project" value="UniProtKB-SubCell"/>
</dbReference>
<feature type="domain" description="MacB-like periplasmic core" evidence="8">
    <location>
        <begin position="20"/>
        <end position="245"/>
    </location>
</feature>
<keyword evidence="5 6" id="KW-0472">Membrane</keyword>
<feature type="transmembrane region" description="Helical" evidence="6">
    <location>
        <begin position="733"/>
        <end position="753"/>
    </location>
</feature>
<evidence type="ECO:0000256" key="5">
    <source>
        <dbReference type="ARBA" id="ARBA00023136"/>
    </source>
</evidence>
<feature type="transmembrane region" description="Helical" evidence="6">
    <location>
        <begin position="21"/>
        <end position="42"/>
    </location>
</feature>
<feature type="transmembrane region" description="Helical" evidence="6">
    <location>
        <begin position="427"/>
        <end position="451"/>
    </location>
</feature>
<name>A0A5B8V1K5_9SPHI</name>
<evidence type="ECO:0000259" key="8">
    <source>
        <dbReference type="Pfam" id="PF12704"/>
    </source>
</evidence>
<evidence type="ECO:0000256" key="2">
    <source>
        <dbReference type="ARBA" id="ARBA00022475"/>
    </source>
</evidence>
<dbReference type="AlphaFoldDB" id="A0A5B8V1K5"/>
<evidence type="ECO:0000313" key="10">
    <source>
        <dbReference type="Proteomes" id="UP000321479"/>
    </source>
</evidence>
<evidence type="ECO:0000256" key="6">
    <source>
        <dbReference type="SAM" id="Phobius"/>
    </source>
</evidence>
<organism evidence="9 10">
    <name type="scientific">Mucilaginibacter ginsenosidivorans</name>
    <dbReference type="NCBI Taxonomy" id="398053"/>
    <lineage>
        <taxon>Bacteria</taxon>
        <taxon>Pseudomonadati</taxon>
        <taxon>Bacteroidota</taxon>
        <taxon>Sphingobacteriia</taxon>
        <taxon>Sphingobacteriales</taxon>
        <taxon>Sphingobacteriaceae</taxon>
        <taxon>Mucilaginibacter</taxon>
    </lineage>
</organism>
<dbReference type="EMBL" id="CP042436">
    <property type="protein sequence ID" value="QEC65407.1"/>
    <property type="molecule type" value="Genomic_DNA"/>
</dbReference>
<accession>A0A5B8V1K5</accession>